<evidence type="ECO:0000256" key="2">
    <source>
        <dbReference type="ARBA" id="ARBA00022741"/>
    </source>
</evidence>
<dbReference type="InterPro" id="IPR017441">
    <property type="entry name" value="Protein_kinase_ATP_BS"/>
</dbReference>
<keyword evidence="4 5" id="KW-0067">ATP-binding</keyword>
<dbReference type="OrthoDB" id="136279at2"/>
<feature type="binding site" evidence="5">
    <location>
        <position position="101"/>
    </location>
    <ligand>
        <name>ATP</name>
        <dbReference type="ChEBI" id="CHEBI:30616"/>
    </ligand>
</feature>
<dbReference type="InterPro" id="IPR000719">
    <property type="entry name" value="Prot_kinase_dom"/>
</dbReference>
<name>A0A402B744_9CHLR</name>
<keyword evidence="1" id="KW-0808">Transferase</keyword>
<dbReference type="Pfam" id="PF00069">
    <property type="entry name" value="Pkinase"/>
    <property type="match status" value="1"/>
</dbReference>
<dbReference type="SMART" id="SM00220">
    <property type="entry name" value="S_TKc"/>
    <property type="match status" value="1"/>
</dbReference>
<keyword evidence="3" id="KW-0418">Kinase</keyword>
<dbReference type="PANTHER" id="PTHR43289">
    <property type="entry name" value="MITOGEN-ACTIVATED PROTEIN KINASE KINASE KINASE 20-RELATED"/>
    <property type="match status" value="1"/>
</dbReference>
<evidence type="ECO:0000313" key="7">
    <source>
        <dbReference type="EMBL" id="GCE27166.1"/>
    </source>
</evidence>
<dbReference type="Gene3D" id="3.30.200.20">
    <property type="entry name" value="Phosphorylase Kinase, domain 1"/>
    <property type="match status" value="1"/>
</dbReference>
<dbReference type="EMBL" id="BIFT01000001">
    <property type="protein sequence ID" value="GCE27166.1"/>
    <property type="molecule type" value="Genomic_DNA"/>
</dbReference>
<dbReference type="GO" id="GO:0005524">
    <property type="term" value="F:ATP binding"/>
    <property type="evidence" value="ECO:0007669"/>
    <property type="project" value="UniProtKB-UniRule"/>
</dbReference>
<keyword evidence="8" id="KW-1185">Reference proteome</keyword>
<proteinExistence type="predicted"/>
<dbReference type="AlphaFoldDB" id="A0A402B744"/>
<dbReference type="InterPro" id="IPR026870">
    <property type="entry name" value="Zinc_ribbon_dom"/>
</dbReference>
<evidence type="ECO:0000256" key="4">
    <source>
        <dbReference type="ARBA" id="ARBA00022840"/>
    </source>
</evidence>
<keyword evidence="2 5" id="KW-0547">Nucleotide-binding</keyword>
<dbReference type="Proteomes" id="UP000287171">
    <property type="component" value="Unassembled WGS sequence"/>
</dbReference>
<protein>
    <recommendedName>
        <fullName evidence="6">Protein kinase domain-containing protein</fullName>
    </recommendedName>
</protein>
<dbReference type="Gene3D" id="1.10.510.10">
    <property type="entry name" value="Transferase(Phosphotransferase) domain 1"/>
    <property type="match status" value="1"/>
</dbReference>
<accession>A0A402B744</accession>
<dbReference type="CDD" id="cd14014">
    <property type="entry name" value="STKc_PknB_like"/>
    <property type="match status" value="1"/>
</dbReference>
<dbReference type="Pfam" id="PF13240">
    <property type="entry name" value="Zn_Ribbon_1"/>
    <property type="match status" value="1"/>
</dbReference>
<feature type="domain" description="Protein kinase" evidence="6">
    <location>
        <begin position="71"/>
        <end position="322"/>
    </location>
</feature>
<dbReference type="InterPro" id="IPR011009">
    <property type="entry name" value="Kinase-like_dom_sf"/>
</dbReference>
<reference evidence="8" key="1">
    <citation type="submission" date="2018-12" db="EMBL/GenBank/DDBJ databases">
        <title>Tengunoibacter tsumagoiensis gen. nov., sp. nov., Dictyobacter kobayashii sp. nov., D. alpinus sp. nov., and D. joshuensis sp. nov. and description of Dictyobacteraceae fam. nov. within the order Ktedonobacterales isolated from Tengu-no-mugimeshi.</title>
        <authorList>
            <person name="Wang C.M."/>
            <person name="Zheng Y."/>
            <person name="Sakai Y."/>
            <person name="Toyoda A."/>
            <person name="Minakuchi Y."/>
            <person name="Abe K."/>
            <person name="Yokota A."/>
            <person name="Yabe S."/>
        </authorList>
    </citation>
    <scope>NUCLEOTIDE SEQUENCE [LARGE SCALE GENOMIC DNA]</scope>
    <source>
        <strain evidence="8">Uno16</strain>
    </source>
</reference>
<gene>
    <name evidence="7" type="ORF">KDA_26500</name>
</gene>
<evidence type="ECO:0000313" key="8">
    <source>
        <dbReference type="Proteomes" id="UP000287171"/>
    </source>
</evidence>
<dbReference type="SUPFAM" id="SSF56112">
    <property type="entry name" value="Protein kinase-like (PK-like)"/>
    <property type="match status" value="1"/>
</dbReference>
<organism evidence="7 8">
    <name type="scientific">Dictyobacter alpinus</name>
    <dbReference type="NCBI Taxonomy" id="2014873"/>
    <lineage>
        <taxon>Bacteria</taxon>
        <taxon>Bacillati</taxon>
        <taxon>Chloroflexota</taxon>
        <taxon>Ktedonobacteria</taxon>
        <taxon>Ktedonobacterales</taxon>
        <taxon>Dictyobacteraceae</taxon>
        <taxon>Dictyobacter</taxon>
    </lineage>
</organism>
<dbReference type="GO" id="GO:0004674">
    <property type="term" value="F:protein serine/threonine kinase activity"/>
    <property type="evidence" value="ECO:0007669"/>
    <property type="project" value="TreeGrafter"/>
</dbReference>
<dbReference type="PROSITE" id="PS50011">
    <property type="entry name" value="PROTEIN_KINASE_DOM"/>
    <property type="match status" value="1"/>
</dbReference>
<evidence type="ECO:0000256" key="5">
    <source>
        <dbReference type="PROSITE-ProRule" id="PRU10141"/>
    </source>
</evidence>
<sequence length="367" mass="41137">MGQDTHLFCAECGAANPTHARFCRFCGHSISTQISLPQPLASNPSIPIAVVPASERDSQPLKVRELLKHRYRLVKQIGSGGYGKIYQAIDTEFMDRRVAIKEMIQQGLGQQELLDAAESFKREAVLLATLTHPNLPSIYDYFSENGNWYLVMSFIEGETLEHYLQQRGGSLSIEKVLQIGIQLATVLSFLHTRRPAIVFRDLKPSNVMRTPEGQIYLIDFGIARHFKYGKLKDTMVLGSPGYAAPEQYGRAQTTPQADVYSLGIVLYQLITGIDPSHSPFAHKDLELPQHPQLRILILCMLELDPKRRPSSMGNIQRELQRIASGKVINVQKPAARVSPTLFQVQAYIPSWRSSSSAIRRSILSPRS</sequence>
<evidence type="ECO:0000256" key="1">
    <source>
        <dbReference type="ARBA" id="ARBA00022679"/>
    </source>
</evidence>
<dbReference type="PANTHER" id="PTHR43289:SF34">
    <property type="entry name" value="SERINE_THREONINE-PROTEIN KINASE YBDM-RELATED"/>
    <property type="match status" value="1"/>
</dbReference>
<evidence type="ECO:0000259" key="6">
    <source>
        <dbReference type="PROSITE" id="PS50011"/>
    </source>
</evidence>
<comment type="caution">
    <text evidence="7">The sequence shown here is derived from an EMBL/GenBank/DDBJ whole genome shotgun (WGS) entry which is preliminary data.</text>
</comment>
<evidence type="ECO:0000256" key="3">
    <source>
        <dbReference type="ARBA" id="ARBA00022777"/>
    </source>
</evidence>
<dbReference type="RefSeq" id="WP_126627544.1">
    <property type="nucleotide sequence ID" value="NZ_BIFT01000001.1"/>
</dbReference>
<dbReference type="PROSITE" id="PS00107">
    <property type="entry name" value="PROTEIN_KINASE_ATP"/>
    <property type="match status" value="1"/>
</dbReference>